<dbReference type="SUPFAM" id="SSF50475">
    <property type="entry name" value="FMN-binding split barrel"/>
    <property type="match status" value="1"/>
</dbReference>
<dbReference type="Pfam" id="PF01243">
    <property type="entry name" value="PNPOx_N"/>
    <property type="match status" value="1"/>
</dbReference>
<gene>
    <name evidence="2" type="ORF">DN069_17100</name>
</gene>
<dbReference type="Proteomes" id="UP000248889">
    <property type="component" value="Unassembled WGS sequence"/>
</dbReference>
<comment type="caution">
    <text evidence="2">The sequence shown here is derived from an EMBL/GenBank/DDBJ whole genome shotgun (WGS) entry which is preliminary data.</text>
</comment>
<evidence type="ECO:0000313" key="3">
    <source>
        <dbReference type="Proteomes" id="UP000248889"/>
    </source>
</evidence>
<accession>A0A2X0KBH5</accession>
<reference evidence="2 3" key="1">
    <citation type="submission" date="2018-06" db="EMBL/GenBank/DDBJ databases">
        <title>Streptacidiphilus pinicola sp. nov., isolated from pine grove soil.</title>
        <authorList>
            <person name="Roh S.G."/>
            <person name="Park S."/>
            <person name="Kim M.-K."/>
            <person name="Yun B.-R."/>
            <person name="Park J."/>
            <person name="Kim M.J."/>
            <person name="Kim Y.S."/>
            <person name="Kim S.B."/>
        </authorList>
    </citation>
    <scope>NUCLEOTIDE SEQUENCE [LARGE SCALE GENOMIC DNA]</scope>
    <source>
        <strain evidence="2 3">MMS16-CNU450</strain>
    </source>
</reference>
<name>A0A2X0KBH5_9ACTN</name>
<dbReference type="InterPro" id="IPR011576">
    <property type="entry name" value="Pyridox_Oxase_N"/>
</dbReference>
<dbReference type="EMBL" id="QKYN01000066">
    <property type="protein sequence ID" value="RAG84380.1"/>
    <property type="molecule type" value="Genomic_DNA"/>
</dbReference>
<dbReference type="RefSeq" id="WP_111501879.1">
    <property type="nucleotide sequence ID" value="NZ_QKYN01000066.1"/>
</dbReference>
<proteinExistence type="predicted"/>
<protein>
    <submittedName>
        <fullName evidence="2">Pyridoxamine 5'-phosphate oxidase</fullName>
    </submittedName>
</protein>
<organism evidence="2 3">
    <name type="scientific">Streptacidiphilus pinicola</name>
    <dbReference type="NCBI Taxonomy" id="2219663"/>
    <lineage>
        <taxon>Bacteria</taxon>
        <taxon>Bacillati</taxon>
        <taxon>Actinomycetota</taxon>
        <taxon>Actinomycetes</taxon>
        <taxon>Kitasatosporales</taxon>
        <taxon>Streptomycetaceae</taxon>
        <taxon>Streptacidiphilus</taxon>
    </lineage>
</organism>
<evidence type="ECO:0000313" key="2">
    <source>
        <dbReference type="EMBL" id="RAG84380.1"/>
    </source>
</evidence>
<dbReference type="InterPro" id="IPR012349">
    <property type="entry name" value="Split_barrel_FMN-bd"/>
</dbReference>
<dbReference type="OrthoDB" id="3530799at2"/>
<sequence>MGAVTIDEAILTALRTHTTLTLAYTDAEGPQGCAVLYAVTDAGAAVFVTAATTRHGRALAADPRAAFTAQADGQRWTELTGVQGRGLVHRLPEGSPERAAAWAAYTQRFPFVTHDERLAAALAATDLWELRPSWLRLIDNGRGFGVKTEWSAGQAGRGATEEPRPKG</sequence>
<dbReference type="AlphaFoldDB" id="A0A2X0KBH5"/>
<keyword evidence="3" id="KW-1185">Reference proteome</keyword>
<evidence type="ECO:0000259" key="1">
    <source>
        <dbReference type="Pfam" id="PF01243"/>
    </source>
</evidence>
<dbReference type="Gene3D" id="2.30.110.10">
    <property type="entry name" value="Electron Transport, Fmn-binding Protein, Chain A"/>
    <property type="match status" value="1"/>
</dbReference>
<feature type="domain" description="Pyridoxamine 5'-phosphate oxidase N-terminal" evidence="1">
    <location>
        <begin position="6"/>
        <end position="137"/>
    </location>
</feature>